<dbReference type="Proteomes" id="UP000006352">
    <property type="component" value="Unassembled WGS sequence"/>
</dbReference>
<keyword evidence="3" id="KW-0520">NAD</keyword>
<comment type="similarity">
    <text evidence="1 5">Belongs to the aldehyde dehydrogenase family.</text>
</comment>
<dbReference type="SUPFAM" id="SSF53720">
    <property type="entry name" value="ALDH-like"/>
    <property type="match status" value="1"/>
</dbReference>
<name>J4I9A8_9APHY</name>
<evidence type="ECO:0000256" key="4">
    <source>
        <dbReference type="PROSITE-ProRule" id="PRU10007"/>
    </source>
</evidence>
<sequence>MSIPFTPLYIDGQYRPASTAATFDVRNPYSNEIVSQASSASSEDCANAVEAAARAFPAWEQTPAAARRDYLLKVADLLVTDKYREKVMLAMQEETAANGIMQGFNVYVATIMIQEVATMICDLKGETFPSGTPGGQVIVQRRAQGVNFAIAPWNAPLVLAIRAAAYPLICGNTVVLKTSEVSPRTHQVVAEAFHEAGLPAGVLNFIHASREDTPARVAQIIAHPAVRTINFTGSDRVGKIIAGEAAKYLKPCVLELGGKAPAVVLEDADIAQAAKAITSSALLHSGQICMSTERVIVQRKVAASLTKALVEEFSKLKAGGPEEPLPAQFTEGCADNIVSMLRDARDNGAKFLLGDGTRKAAVVQPHIVTDVKPGTRLWERESFGPVTIITEVDTVDEAVEMANASEYTLVASLWTKDVHKAMDVGMRIRAGNVSINGPTLHVEVSKDHGGLGGASGYGRFNVESFTDTRSVVFHPANPPPYPLV</sequence>
<dbReference type="EMBL" id="HE797007">
    <property type="protein sequence ID" value="CCM00836.1"/>
    <property type="molecule type" value="Genomic_DNA"/>
</dbReference>
<dbReference type="InParanoid" id="J4I9A8"/>
<dbReference type="OrthoDB" id="310895at2759"/>
<gene>
    <name evidence="7" type="ORF">FIBRA_02878</name>
</gene>
<organism evidence="7 8">
    <name type="scientific">Fibroporia radiculosa</name>
    <dbReference type="NCBI Taxonomy" id="599839"/>
    <lineage>
        <taxon>Eukaryota</taxon>
        <taxon>Fungi</taxon>
        <taxon>Dikarya</taxon>
        <taxon>Basidiomycota</taxon>
        <taxon>Agaricomycotina</taxon>
        <taxon>Agaricomycetes</taxon>
        <taxon>Polyporales</taxon>
        <taxon>Fibroporiaceae</taxon>
        <taxon>Fibroporia</taxon>
    </lineage>
</organism>
<accession>J4I9A8</accession>
<evidence type="ECO:0000256" key="3">
    <source>
        <dbReference type="ARBA" id="ARBA00023027"/>
    </source>
</evidence>
<keyword evidence="8" id="KW-1185">Reference proteome</keyword>
<evidence type="ECO:0000313" key="7">
    <source>
        <dbReference type="EMBL" id="CCM00836.1"/>
    </source>
</evidence>
<dbReference type="InterPro" id="IPR016163">
    <property type="entry name" value="Ald_DH_C"/>
</dbReference>
<dbReference type="RefSeq" id="XP_012180119.1">
    <property type="nucleotide sequence ID" value="XM_012324729.1"/>
</dbReference>
<dbReference type="STRING" id="599839.J4I9A8"/>
<dbReference type="InterPro" id="IPR029510">
    <property type="entry name" value="Ald_DH_CS_GLU"/>
</dbReference>
<reference evidence="7 8" key="1">
    <citation type="journal article" date="2012" name="Appl. Environ. Microbiol.">
        <title>Short-read sequencing for genomic analysis of the brown rot fungus Fibroporia radiculosa.</title>
        <authorList>
            <person name="Tang J.D."/>
            <person name="Perkins A.D."/>
            <person name="Sonstegard T.S."/>
            <person name="Schroeder S.G."/>
            <person name="Burgess S.C."/>
            <person name="Diehl S.V."/>
        </authorList>
    </citation>
    <scope>NUCLEOTIDE SEQUENCE [LARGE SCALE GENOMIC DNA]</scope>
    <source>
        <strain evidence="7 8">TFFH 294</strain>
    </source>
</reference>
<dbReference type="InterPro" id="IPR015590">
    <property type="entry name" value="Aldehyde_DH_dom"/>
</dbReference>
<dbReference type="InterPro" id="IPR016161">
    <property type="entry name" value="Ald_DH/histidinol_DH"/>
</dbReference>
<feature type="domain" description="Aldehyde dehydrogenase" evidence="6">
    <location>
        <begin position="18"/>
        <end position="464"/>
    </location>
</feature>
<dbReference type="Gene3D" id="3.40.309.10">
    <property type="entry name" value="Aldehyde Dehydrogenase, Chain A, domain 2"/>
    <property type="match status" value="1"/>
</dbReference>
<dbReference type="PANTHER" id="PTHR42986">
    <property type="entry name" value="BENZALDEHYDE DEHYDROGENASE YFMT"/>
    <property type="match status" value="1"/>
</dbReference>
<dbReference type="PANTHER" id="PTHR42986:SF1">
    <property type="entry name" value="BENZALDEHYDE DEHYDROGENASE YFMT"/>
    <property type="match status" value="1"/>
</dbReference>
<dbReference type="Gene3D" id="3.40.605.10">
    <property type="entry name" value="Aldehyde Dehydrogenase, Chain A, domain 1"/>
    <property type="match status" value="1"/>
</dbReference>
<keyword evidence="2 5" id="KW-0560">Oxidoreductase</keyword>
<dbReference type="GO" id="GO:0016620">
    <property type="term" value="F:oxidoreductase activity, acting on the aldehyde or oxo group of donors, NAD or NADP as acceptor"/>
    <property type="evidence" value="ECO:0007669"/>
    <property type="project" value="InterPro"/>
</dbReference>
<evidence type="ECO:0000256" key="5">
    <source>
        <dbReference type="RuleBase" id="RU003345"/>
    </source>
</evidence>
<evidence type="ECO:0000256" key="2">
    <source>
        <dbReference type="ARBA" id="ARBA00023002"/>
    </source>
</evidence>
<dbReference type="AlphaFoldDB" id="J4I9A8"/>
<feature type="active site" evidence="4">
    <location>
        <position position="255"/>
    </location>
</feature>
<dbReference type="Pfam" id="PF00171">
    <property type="entry name" value="Aldedh"/>
    <property type="match status" value="1"/>
</dbReference>
<dbReference type="GeneID" id="24095747"/>
<evidence type="ECO:0000259" key="6">
    <source>
        <dbReference type="Pfam" id="PF00171"/>
    </source>
</evidence>
<protein>
    <recommendedName>
        <fullName evidence="6">Aldehyde dehydrogenase domain-containing protein</fullName>
    </recommendedName>
</protein>
<proteinExistence type="inferred from homology"/>
<dbReference type="InterPro" id="IPR016162">
    <property type="entry name" value="Ald_DH_N"/>
</dbReference>
<evidence type="ECO:0000256" key="1">
    <source>
        <dbReference type="ARBA" id="ARBA00009986"/>
    </source>
</evidence>
<dbReference type="PROSITE" id="PS00687">
    <property type="entry name" value="ALDEHYDE_DEHYDR_GLU"/>
    <property type="match status" value="1"/>
</dbReference>
<evidence type="ECO:0000313" key="8">
    <source>
        <dbReference type="Proteomes" id="UP000006352"/>
    </source>
</evidence>
<dbReference type="HOGENOM" id="CLU_005391_1_0_1"/>